<dbReference type="RefSeq" id="WP_217991437.1">
    <property type="nucleotide sequence ID" value="NZ_OBQI01000001.1"/>
</dbReference>
<keyword evidence="1" id="KW-0812">Transmembrane</keyword>
<evidence type="ECO:0000313" key="3">
    <source>
        <dbReference type="Proteomes" id="UP000219435"/>
    </source>
</evidence>
<gene>
    <name evidence="2" type="ORF">SAMN05660748_0794</name>
</gene>
<keyword evidence="1" id="KW-0472">Membrane</keyword>
<name>A0A285V304_9ACTN</name>
<dbReference type="EMBL" id="OBQI01000001">
    <property type="protein sequence ID" value="SOC47396.1"/>
    <property type="molecule type" value="Genomic_DNA"/>
</dbReference>
<feature type="transmembrane region" description="Helical" evidence="1">
    <location>
        <begin position="85"/>
        <end position="105"/>
    </location>
</feature>
<feature type="transmembrane region" description="Helical" evidence="1">
    <location>
        <begin position="60"/>
        <end position="79"/>
    </location>
</feature>
<sequence length="225" mass="22691">MPGLPARPALVLAAPFGAVLAVVGGLGLDGSAVVGLVVVSALVAAGRAGAAWEESRAGEVALVAWAWTAACTAGGLLVLCGAALLVGTAATLLAAGLLAAAALALRRPVPGRAAPAGTPLPDEQESPVVLSPLHPAAPTFRIGSAGSTRTVLPPVRFLSNRSLGEEWLRTTALLDVSPEPLTPEGVAARRASILDELERRDPDGFARWLADGADRGSNPAAFLRE</sequence>
<accession>A0A285V304</accession>
<proteinExistence type="predicted"/>
<reference evidence="3" key="1">
    <citation type="submission" date="2017-08" db="EMBL/GenBank/DDBJ databases">
        <authorList>
            <person name="Varghese N."/>
            <person name="Submissions S."/>
        </authorList>
    </citation>
    <scope>NUCLEOTIDE SEQUENCE [LARGE SCALE GENOMIC DNA]</scope>
    <source>
        <strain evidence="3">DSM 4725</strain>
    </source>
</reference>
<protein>
    <submittedName>
        <fullName evidence="2">Uncharacterized protein</fullName>
    </submittedName>
</protein>
<evidence type="ECO:0000313" key="2">
    <source>
        <dbReference type="EMBL" id="SOC47396.1"/>
    </source>
</evidence>
<keyword evidence="3" id="KW-1185">Reference proteome</keyword>
<dbReference type="Proteomes" id="UP000219435">
    <property type="component" value="Unassembled WGS sequence"/>
</dbReference>
<keyword evidence="1" id="KW-1133">Transmembrane helix</keyword>
<organism evidence="2 3">
    <name type="scientific">Blastococcus aggregatus</name>
    <dbReference type="NCBI Taxonomy" id="38502"/>
    <lineage>
        <taxon>Bacteria</taxon>
        <taxon>Bacillati</taxon>
        <taxon>Actinomycetota</taxon>
        <taxon>Actinomycetes</taxon>
        <taxon>Geodermatophilales</taxon>
        <taxon>Geodermatophilaceae</taxon>
        <taxon>Blastococcus</taxon>
    </lineage>
</organism>
<evidence type="ECO:0000256" key="1">
    <source>
        <dbReference type="SAM" id="Phobius"/>
    </source>
</evidence>
<dbReference type="AlphaFoldDB" id="A0A285V304"/>
<feature type="transmembrane region" description="Helical" evidence="1">
    <location>
        <begin position="31"/>
        <end position="48"/>
    </location>
</feature>